<keyword evidence="4" id="KW-1185">Reference proteome</keyword>
<comment type="caution">
    <text evidence="3">The sequence shown here is derived from an EMBL/GenBank/DDBJ whole genome shotgun (WGS) entry which is preliminary data.</text>
</comment>
<organism evidence="3 4">
    <name type="scientific">Streptomyces luteogriseus</name>
    <dbReference type="NCBI Taxonomy" id="68233"/>
    <lineage>
        <taxon>Bacteria</taxon>
        <taxon>Bacillati</taxon>
        <taxon>Actinomycetota</taxon>
        <taxon>Actinomycetes</taxon>
        <taxon>Kitasatosporales</taxon>
        <taxon>Streptomycetaceae</taxon>
        <taxon>Streptomyces</taxon>
    </lineage>
</organism>
<evidence type="ECO:0000313" key="3">
    <source>
        <dbReference type="EMBL" id="MBB4713611.1"/>
    </source>
</evidence>
<evidence type="ECO:0000313" key="4">
    <source>
        <dbReference type="Proteomes" id="UP000565089"/>
    </source>
</evidence>
<keyword evidence="1" id="KW-0175">Coiled coil</keyword>
<dbReference type="RefSeq" id="WP_184909506.1">
    <property type="nucleotide sequence ID" value="NZ_JACHMS010000001.1"/>
</dbReference>
<protein>
    <submittedName>
        <fullName evidence="3">Uncharacterized protein</fullName>
    </submittedName>
</protein>
<feature type="region of interest" description="Disordered" evidence="2">
    <location>
        <begin position="1"/>
        <end position="31"/>
    </location>
</feature>
<sequence>MMYDQTRAQQPAGHTGGSAELRTPGPEPLLPSAERDAILQRLRHALNTFADTPREAVEEAESAYDEATAQLVNALAERRRLLRAGWQDQAPGTQSDELRHALRQYREITQRLLQL</sequence>
<dbReference type="EMBL" id="JACHMS010000001">
    <property type="protein sequence ID" value="MBB4713611.1"/>
    <property type="molecule type" value="Genomic_DNA"/>
</dbReference>
<proteinExistence type="predicted"/>
<dbReference type="AlphaFoldDB" id="A0A7W7GH65"/>
<feature type="coiled-coil region" evidence="1">
    <location>
        <begin position="57"/>
        <end position="84"/>
    </location>
</feature>
<evidence type="ECO:0000256" key="2">
    <source>
        <dbReference type="SAM" id="MobiDB-lite"/>
    </source>
</evidence>
<reference evidence="3 4" key="1">
    <citation type="submission" date="2020-08" db="EMBL/GenBank/DDBJ databases">
        <title>Sequencing the genomes of 1000 actinobacteria strains.</title>
        <authorList>
            <person name="Klenk H.-P."/>
        </authorList>
    </citation>
    <scope>NUCLEOTIDE SEQUENCE [LARGE SCALE GENOMIC DNA]</scope>
    <source>
        <strain evidence="3 4">DSM 40483</strain>
    </source>
</reference>
<gene>
    <name evidence="3" type="ORF">BJ965_003493</name>
</gene>
<name>A0A7W7GH65_9ACTN</name>
<dbReference type="GeneID" id="95795471"/>
<evidence type="ECO:0000256" key="1">
    <source>
        <dbReference type="SAM" id="Coils"/>
    </source>
</evidence>
<accession>A0A7W7GH65</accession>
<dbReference type="Proteomes" id="UP000565089">
    <property type="component" value="Unassembled WGS sequence"/>
</dbReference>